<protein>
    <submittedName>
        <fullName evidence="6">Cartilage intermediate layer protein 2</fullName>
    </submittedName>
</protein>
<feature type="domain" description="WxxW" evidence="5">
    <location>
        <begin position="287"/>
        <end position="361"/>
    </location>
</feature>
<name>A0AAD9BSA7_DISEL</name>
<dbReference type="InterPro" id="IPR025155">
    <property type="entry name" value="WxxW_domain"/>
</dbReference>
<evidence type="ECO:0000313" key="7">
    <source>
        <dbReference type="Proteomes" id="UP001228049"/>
    </source>
</evidence>
<comment type="subcellular location">
    <subcellularLocation>
        <location evidence="1">Secreted</location>
    </subcellularLocation>
</comment>
<evidence type="ECO:0000256" key="4">
    <source>
        <dbReference type="ARBA" id="ARBA00023180"/>
    </source>
</evidence>
<organism evidence="6 7">
    <name type="scientific">Dissostichus eleginoides</name>
    <name type="common">Patagonian toothfish</name>
    <name type="synonym">Dissostichus amissus</name>
    <dbReference type="NCBI Taxonomy" id="100907"/>
    <lineage>
        <taxon>Eukaryota</taxon>
        <taxon>Metazoa</taxon>
        <taxon>Chordata</taxon>
        <taxon>Craniata</taxon>
        <taxon>Vertebrata</taxon>
        <taxon>Euteleostomi</taxon>
        <taxon>Actinopterygii</taxon>
        <taxon>Neopterygii</taxon>
        <taxon>Teleostei</taxon>
        <taxon>Neoteleostei</taxon>
        <taxon>Acanthomorphata</taxon>
        <taxon>Eupercaria</taxon>
        <taxon>Perciformes</taxon>
        <taxon>Notothenioidei</taxon>
        <taxon>Nototheniidae</taxon>
        <taxon>Dissostichus</taxon>
    </lineage>
</organism>
<feature type="domain" description="WxxW" evidence="5">
    <location>
        <begin position="372"/>
        <end position="456"/>
    </location>
</feature>
<gene>
    <name evidence="6" type="ORF">KUDE01_013947</name>
</gene>
<keyword evidence="3" id="KW-0732">Signal</keyword>
<sequence>MISMETVEEREGEKEIILFPRKLSVAIVAALFLESHQQTVGKFLLAEVPEIMPQLPCDYPTHIQCWTDWFDRDDPSGTGDWETFSRLYRENPGKICPKPQDIEATTLSGLSVAAAGEEIFKNDATSGFICRNRDQPRRKRCSDYRVRFSCHPPFCGGGVCWTDWFDRDNPSGTGDWEHLINLRKENPGKICDYPLYIEVVTTDTMTPAISTGENFYIFNPTQGFVCRKTDQKSGECRDYKVRFGCPCRRPAEPCGILSVAIVATLFLESHQQIVELPCDYATHIQCWTDWFDRDDPTVTGDWETFSDLYNENPGKICPKPQAIEATTLSGLSVAAAKEEIFKNRDQPKRKRCSDYRVRFSCHPPFCGGGVCWTDWFDRDNPDGTGDWEHLSLLRRENPGKICKYPLYIEVVTTDTMTPAISTGENFQFFNPTQGFFCLMKDQKSGECRDYKVRFGCPCKN</sequence>
<keyword evidence="4" id="KW-0325">Glycoprotein</keyword>
<reference evidence="6" key="1">
    <citation type="submission" date="2023-04" db="EMBL/GenBank/DDBJ databases">
        <title>Chromosome-level genome of Chaenocephalus aceratus.</title>
        <authorList>
            <person name="Park H."/>
        </authorList>
    </citation>
    <scope>NUCLEOTIDE SEQUENCE</scope>
    <source>
        <strain evidence="6">DE</strain>
        <tissue evidence="6">Muscle</tissue>
    </source>
</reference>
<proteinExistence type="predicted"/>
<accession>A0AAD9BSA7</accession>
<dbReference type="PANTHER" id="PTHR15031">
    <property type="entry name" value="CARTILAGE INTERMEDIATE LAYER PROTEIN CLIP"/>
    <property type="match status" value="1"/>
</dbReference>
<keyword evidence="7" id="KW-1185">Reference proteome</keyword>
<evidence type="ECO:0000256" key="3">
    <source>
        <dbReference type="ARBA" id="ARBA00022729"/>
    </source>
</evidence>
<dbReference type="GO" id="GO:0005576">
    <property type="term" value="C:extracellular region"/>
    <property type="evidence" value="ECO:0007669"/>
    <property type="project" value="UniProtKB-SubCell"/>
</dbReference>
<evidence type="ECO:0000313" key="6">
    <source>
        <dbReference type="EMBL" id="KAK1889270.1"/>
    </source>
</evidence>
<dbReference type="PANTHER" id="PTHR15031:SF4">
    <property type="entry name" value="CARTILAGE INTERMEDIATE LAYER PROTEIN 1"/>
    <property type="match status" value="1"/>
</dbReference>
<feature type="domain" description="WxxW" evidence="5">
    <location>
        <begin position="161"/>
        <end position="245"/>
    </location>
</feature>
<dbReference type="EMBL" id="JASDAP010000017">
    <property type="protein sequence ID" value="KAK1889270.1"/>
    <property type="molecule type" value="Genomic_DNA"/>
</dbReference>
<dbReference type="Pfam" id="PF13330">
    <property type="entry name" value="Mucin2_WxxW"/>
    <property type="match status" value="4"/>
</dbReference>
<evidence type="ECO:0000259" key="5">
    <source>
        <dbReference type="Pfam" id="PF13330"/>
    </source>
</evidence>
<keyword evidence="2" id="KW-0964">Secreted</keyword>
<comment type="caution">
    <text evidence="6">The sequence shown here is derived from an EMBL/GenBank/DDBJ whole genome shotgun (WGS) entry which is preliminary data.</text>
</comment>
<dbReference type="Proteomes" id="UP001228049">
    <property type="component" value="Unassembled WGS sequence"/>
</dbReference>
<dbReference type="AlphaFoldDB" id="A0AAD9BSA7"/>
<evidence type="ECO:0000256" key="2">
    <source>
        <dbReference type="ARBA" id="ARBA00022525"/>
    </source>
</evidence>
<dbReference type="InterPro" id="IPR039675">
    <property type="entry name" value="CILP1/CILP2"/>
</dbReference>
<evidence type="ECO:0000256" key="1">
    <source>
        <dbReference type="ARBA" id="ARBA00004613"/>
    </source>
</evidence>
<feature type="domain" description="WxxW" evidence="5">
    <location>
        <begin position="66"/>
        <end position="150"/>
    </location>
</feature>